<gene>
    <name evidence="3" type="ORF">FPZ44_21430</name>
</gene>
<keyword evidence="1" id="KW-1133">Transmembrane helix</keyword>
<feature type="domain" description="Peptidase M56" evidence="2">
    <location>
        <begin position="16"/>
        <end position="348"/>
    </location>
</feature>
<dbReference type="CDD" id="cd07341">
    <property type="entry name" value="M56_BlaR1_MecR1_like"/>
    <property type="match status" value="1"/>
</dbReference>
<dbReference type="InterPro" id="IPR052173">
    <property type="entry name" value="Beta-lactam_resp_regulator"/>
</dbReference>
<name>A0A559IHC4_9BACL</name>
<dbReference type="Proteomes" id="UP000318102">
    <property type="component" value="Unassembled WGS sequence"/>
</dbReference>
<evidence type="ECO:0000313" key="4">
    <source>
        <dbReference type="Proteomes" id="UP000318102"/>
    </source>
</evidence>
<feature type="transmembrane region" description="Helical" evidence="1">
    <location>
        <begin position="12"/>
        <end position="33"/>
    </location>
</feature>
<organism evidence="3 4">
    <name type="scientific">Paenibacillus agilis</name>
    <dbReference type="NCBI Taxonomy" id="3020863"/>
    <lineage>
        <taxon>Bacteria</taxon>
        <taxon>Bacillati</taxon>
        <taxon>Bacillota</taxon>
        <taxon>Bacilli</taxon>
        <taxon>Bacillales</taxon>
        <taxon>Paenibacillaceae</taxon>
        <taxon>Paenibacillus</taxon>
    </lineage>
</organism>
<proteinExistence type="predicted"/>
<dbReference type="EMBL" id="VNJK01000004">
    <property type="protein sequence ID" value="TVX87067.1"/>
    <property type="molecule type" value="Genomic_DNA"/>
</dbReference>
<evidence type="ECO:0000313" key="3">
    <source>
        <dbReference type="EMBL" id="TVX87067.1"/>
    </source>
</evidence>
<keyword evidence="1" id="KW-0472">Membrane</keyword>
<dbReference type="PANTHER" id="PTHR34978:SF3">
    <property type="entry name" value="SLR0241 PROTEIN"/>
    <property type="match status" value="1"/>
</dbReference>
<comment type="caution">
    <text evidence="3">The sequence shown here is derived from an EMBL/GenBank/DDBJ whole genome shotgun (WGS) entry which is preliminary data.</text>
</comment>
<evidence type="ECO:0000256" key="1">
    <source>
        <dbReference type="SAM" id="Phobius"/>
    </source>
</evidence>
<feature type="transmembrane region" description="Helical" evidence="1">
    <location>
        <begin position="147"/>
        <end position="168"/>
    </location>
</feature>
<protein>
    <submittedName>
        <fullName evidence="3">M56 family metallopeptidase</fullName>
    </submittedName>
</protein>
<dbReference type="RefSeq" id="WP_144993791.1">
    <property type="nucleotide sequence ID" value="NZ_VNJK01000004.1"/>
</dbReference>
<dbReference type="AlphaFoldDB" id="A0A559IHC4"/>
<feature type="transmembrane region" description="Helical" evidence="1">
    <location>
        <begin position="265"/>
        <end position="285"/>
    </location>
</feature>
<accession>A0A559IHC4</accession>
<reference evidence="3 4" key="1">
    <citation type="submission" date="2019-07" db="EMBL/GenBank/DDBJ databases">
        <authorList>
            <person name="Kim J."/>
        </authorList>
    </citation>
    <scope>NUCLEOTIDE SEQUENCE [LARGE SCALE GENOMIC DNA]</scope>
    <source>
        <strain evidence="3 4">N4</strain>
    </source>
</reference>
<evidence type="ECO:0000259" key="2">
    <source>
        <dbReference type="Pfam" id="PF05569"/>
    </source>
</evidence>
<keyword evidence="1" id="KW-0812">Transmembrane</keyword>
<dbReference type="Gene3D" id="3.30.2010.10">
    <property type="entry name" value="Metalloproteases ('zincins'), catalytic domain"/>
    <property type="match status" value="1"/>
</dbReference>
<keyword evidence="4" id="KW-1185">Reference proteome</keyword>
<dbReference type="Pfam" id="PF05569">
    <property type="entry name" value="Peptidase_M56"/>
    <property type="match status" value="1"/>
</dbReference>
<dbReference type="PANTHER" id="PTHR34978">
    <property type="entry name" value="POSSIBLE SENSOR-TRANSDUCER PROTEIN BLAR"/>
    <property type="match status" value="1"/>
</dbReference>
<dbReference type="InterPro" id="IPR008756">
    <property type="entry name" value="Peptidase_M56"/>
</dbReference>
<sequence>MSPSLHAGLMEIFDWVIRGSIMAGILVVLVLTLQFLLKNKLGARWTYLLWLPVVIRLLLPWAPESSLSLYNVLPANAITPGFQQGISPTAANEMWQGAEGVRETAYDGERSFRSENNNLFESGAAMPGSHYQDELESGRDNSYWLNWNLSVVDMFMLVWLTGVLFLMAKTIVDQLRLNQALRAGRVVTSPRLLAMFEETKQLFDVKRDVRFIASDHLPEPAAVGFFKPTVAISPTLLIVLKKEQLQYILAHECAHIRRWDVAVNWVLHIVLILHWFNPLLWLALYKARQDQEMACDACVLDRLGTMGNHVYGQAIIQVLEHFSGNKPQPGIAALSATHKQMKKRLLMIKHFQKKSYQLSIFGIATIVALSSVTLVDAKSNVTLVDKTSSNTLSVPQAMDVHVEQPQSPSVVDNKIGMANIQLDDEKFIDNEIQRVEALVKESGGGYAIYFKDKQANNGQRFNFYGDMVGKAFSTYEDYLNKAVTLESSTLQQPVNLPEGFEFSRGEIRIPLKFFDDLRAEGKKSGKPVYTKRFEWKETAIQLMYTNGKDELILNQYTAGPDYQKLKGFEYEQPYDKRTRKEPDPNIPKYVFWYGTGTYYYSISTNSDMTKEQMIEILKAAVKQ</sequence>
<dbReference type="OrthoDB" id="9762883at2"/>